<evidence type="ECO:0000313" key="2">
    <source>
        <dbReference type="EMBL" id="XBO41203.1"/>
    </source>
</evidence>
<dbReference type="AlphaFoldDB" id="A0AAU7JLA9"/>
<proteinExistence type="predicted"/>
<gene>
    <name evidence="2" type="ORF">ABEG18_10735</name>
</gene>
<dbReference type="EMBL" id="CP157484">
    <property type="protein sequence ID" value="XBO41203.1"/>
    <property type="molecule type" value="Genomic_DNA"/>
</dbReference>
<evidence type="ECO:0000256" key="1">
    <source>
        <dbReference type="SAM" id="SignalP"/>
    </source>
</evidence>
<organism evidence="2">
    <name type="scientific">Alsobacter sp. KACC 23698</name>
    <dbReference type="NCBI Taxonomy" id="3149229"/>
    <lineage>
        <taxon>Bacteria</taxon>
        <taxon>Pseudomonadati</taxon>
        <taxon>Pseudomonadota</taxon>
        <taxon>Alphaproteobacteria</taxon>
        <taxon>Hyphomicrobiales</taxon>
        <taxon>Alsobacteraceae</taxon>
        <taxon>Alsobacter</taxon>
    </lineage>
</organism>
<reference evidence="2" key="1">
    <citation type="submission" date="2024-05" db="EMBL/GenBank/DDBJ databases">
        <authorList>
            <person name="Kim S."/>
            <person name="Heo J."/>
            <person name="Choi H."/>
            <person name="Choi Y."/>
            <person name="Kwon S.-W."/>
            <person name="Kim Y."/>
        </authorList>
    </citation>
    <scope>NUCLEOTIDE SEQUENCE</scope>
    <source>
        <strain evidence="2">KACC 23698</strain>
    </source>
</reference>
<feature type="signal peptide" evidence="1">
    <location>
        <begin position="1"/>
        <end position="25"/>
    </location>
</feature>
<dbReference type="RefSeq" id="WP_406858053.1">
    <property type="nucleotide sequence ID" value="NZ_CP157484.1"/>
</dbReference>
<name>A0AAU7JLA9_9HYPH</name>
<sequence>MRALKGLAAMAGLLAIAAGTMGASAETLRGADLQRAVSGKRIFLAVPLGGEFPLNYRPDGRVDGSGDAVGLGRFMKPSDSGTWWVAGEKLCQQWRTWYDGRVFCFTIARSGPNRLAWVRDDGSKGVARVAD</sequence>
<evidence type="ECO:0008006" key="3">
    <source>
        <dbReference type="Google" id="ProtNLM"/>
    </source>
</evidence>
<accession>A0AAU7JLA9</accession>
<keyword evidence="1" id="KW-0732">Signal</keyword>
<feature type="chain" id="PRO_5043369409" description="Dihydrodipicolinate reductase" evidence="1">
    <location>
        <begin position="26"/>
        <end position="131"/>
    </location>
</feature>
<protein>
    <recommendedName>
        <fullName evidence="3">Dihydrodipicolinate reductase</fullName>
    </recommendedName>
</protein>